<keyword evidence="2" id="KW-0479">Metal-binding</keyword>
<dbReference type="InterPro" id="IPR013088">
    <property type="entry name" value="Znf_NHR/GATA"/>
</dbReference>
<dbReference type="GO" id="GO:0000978">
    <property type="term" value="F:RNA polymerase II cis-regulatory region sequence-specific DNA binding"/>
    <property type="evidence" value="ECO:0007669"/>
    <property type="project" value="TreeGrafter"/>
</dbReference>
<evidence type="ECO:0000256" key="7">
    <source>
        <dbReference type="ARBA" id="ARBA00023125"/>
    </source>
</evidence>
<dbReference type="EMBL" id="CAVNYO010000481">
    <property type="protein sequence ID" value="CAK5284832.1"/>
    <property type="molecule type" value="Genomic_DNA"/>
</dbReference>
<comment type="caution">
    <text evidence="13">The sequence shown here is derived from an EMBL/GenBank/DDBJ whole genome shotgun (WGS) entry which is preliminary data.</text>
</comment>
<dbReference type="GO" id="GO:0005634">
    <property type="term" value="C:nucleus"/>
    <property type="evidence" value="ECO:0007669"/>
    <property type="project" value="UniProtKB-SubCell"/>
</dbReference>
<feature type="non-terminal residue" evidence="13">
    <location>
        <position position="272"/>
    </location>
</feature>
<keyword evidence="5" id="KW-0862">Zinc</keyword>
<accession>A0AAD2Q832</accession>
<feature type="non-terminal residue" evidence="13">
    <location>
        <position position="1"/>
    </location>
</feature>
<evidence type="ECO:0000256" key="9">
    <source>
        <dbReference type="ARBA" id="ARBA00023242"/>
    </source>
</evidence>
<evidence type="ECO:0000256" key="6">
    <source>
        <dbReference type="ARBA" id="ARBA00023015"/>
    </source>
</evidence>
<dbReference type="CDD" id="cd00202">
    <property type="entry name" value="ZnF_GATA"/>
    <property type="match status" value="1"/>
</dbReference>
<evidence type="ECO:0000256" key="10">
    <source>
        <dbReference type="PROSITE-ProRule" id="PRU00094"/>
    </source>
</evidence>
<dbReference type="Pfam" id="PF00320">
    <property type="entry name" value="GATA"/>
    <property type="match status" value="1"/>
</dbReference>
<feature type="region of interest" description="Disordered" evidence="11">
    <location>
        <begin position="22"/>
        <end position="93"/>
    </location>
</feature>
<keyword evidence="9" id="KW-0539">Nucleus</keyword>
<evidence type="ECO:0000256" key="4">
    <source>
        <dbReference type="ARBA" id="ARBA00022771"/>
    </source>
</evidence>
<name>A0AAD2Q832_9AGAR</name>
<evidence type="ECO:0000256" key="3">
    <source>
        <dbReference type="ARBA" id="ARBA00022737"/>
    </source>
</evidence>
<dbReference type="GO" id="GO:0008270">
    <property type="term" value="F:zinc ion binding"/>
    <property type="evidence" value="ECO:0007669"/>
    <property type="project" value="UniProtKB-KW"/>
</dbReference>
<keyword evidence="8" id="KW-0804">Transcription</keyword>
<evidence type="ECO:0000313" key="13">
    <source>
        <dbReference type="EMBL" id="CAK5284607.1"/>
    </source>
</evidence>
<keyword evidence="3" id="KW-0677">Repeat</keyword>
<dbReference type="EMBL" id="CAVNYO010000480">
    <property type="protein sequence ID" value="CAK5284607.1"/>
    <property type="molecule type" value="Genomic_DNA"/>
</dbReference>
<organism evidence="13 15">
    <name type="scientific">Mycena citricolor</name>
    <dbReference type="NCBI Taxonomy" id="2018698"/>
    <lineage>
        <taxon>Eukaryota</taxon>
        <taxon>Fungi</taxon>
        <taxon>Dikarya</taxon>
        <taxon>Basidiomycota</taxon>
        <taxon>Agaricomycotina</taxon>
        <taxon>Agaricomycetes</taxon>
        <taxon>Agaricomycetidae</taxon>
        <taxon>Agaricales</taxon>
        <taxon>Marasmiineae</taxon>
        <taxon>Mycenaceae</taxon>
        <taxon>Mycena</taxon>
    </lineage>
</organism>
<dbReference type="Gene3D" id="3.30.50.10">
    <property type="entry name" value="Erythroid Transcription Factor GATA-1, subunit A"/>
    <property type="match status" value="1"/>
</dbReference>
<keyword evidence="4 10" id="KW-0863">Zinc-finger</keyword>
<dbReference type="InterPro" id="IPR000679">
    <property type="entry name" value="Znf_GATA"/>
</dbReference>
<feature type="compositionally biased region" description="Low complexity" evidence="11">
    <location>
        <begin position="74"/>
        <end position="93"/>
    </location>
</feature>
<evidence type="ECO:0000256" key="1">
    <source>
        <dbReference type="ARBA" id="ARBA00004123"/>
    </source>
</evidence>
<dbReference type="GO" id="GO:0045944">
    <property type="term" value="P:positive regulation of transcription by RNA polymerase II"/>
    <property type="evidence" value="ECO:0007669"/>
    <property type="project" value="TreeGrafter"/>
</dbReference>
<dbReference type="GO" id="GO:0000981">
    <property type="term" value="F:DNA-binding transcription factor activity, RNA polymerase II-specific"/>
    <property type="evidence" value="ECO:0007669"/>
    <property type="project" value="TreeGrafter"/>
</dbReference>
<evidence type="ECO:0000256" key="2">
    <source>
        <dbReference type="ARBA" id="ARBA00022723"/>
    </source>
</evidence>
<evidence type="ECO:0000256" key="11">
    <source>
        <dbReference type="SAM" id="MobiDB-lite"/>
    </source>
</evidence>
<comment type="subcellular location">
    <subcellularLocation>
        <location evidence="1">Nucleus</location>
    </subcellularLocation>
</comment>
<proteinExistence type="predicted"/>
<evidence type="ECO:0000313" key="15">
    <source>
        <dbReference type="Proteomes" id="UP001295794"/>
    </source>
</evidence>
<dbReference type="PANTHER" id="PTHR10071">
    <property type="entry name" value="TRANSCRIPTION FACTOR GATA FAMILY MEMBER"/>
    <property type="match status" value="1"/>
</dbReference>
<keyword evidence="7" id="KW-0238">DNA-binding</keyword>
<dbReference type="AlphaFoldDB" id="A0AAD2Q832"/>
<keyword evidence="15" id="KW-1185">Reference proteome</keyword>
<dbReference type="PANTHER" id="PTHR10071:SF190">
    <property type="entry name" value="ERYTHROID TRANSCRIPTION FACTOR"/>
    <property type="match status" value="1"/>
</dbReference>
<dbReference type="Proteomes" id="UP001295794">
    <property type="component" value="Unassembled WGS sequence"/>
</dbReference>
<dbReference type="GO" id="GO:0045165">
    <property type="term" value="P:cell fate commitment"/>
    <property type="evidence" value="ECO:0007669"/>
    <property type="project" value="TreeGrafter"/>
</dbReference>
<dbReference type="SUPFAM" id="SSF57716">
    <property type="entry name" value="Glucocorticoid receptor-like (DNA-binding domain)"/>
    <property type="match status" value="1"/>
</dbReference>
<dbReference type="PROSITE" id="PS50114">
    <property type="entry name" value="GATA_ZN_FINGER_2"/>
    <property type="match status" value="1"/>
</dbReference>
<evidence type="ECO:0000256" key="5">
    <source>
        <dbReference type="ARBA" id="ARBA00022833"/>
    </source>
</evidence>
<evidence type="ECO:0000313" key="14">
    <source>
        <dbReference type="EMBL" id="CAK5284832.1"/>
    </source>
</evidence>
<reference evidence="13" key="1">
    <citation type="submission" date="2023-11" db="EMBL/GenBank/DDBJ databases">
        <authorList>
            <person name="De Vega J J."/>
            <person name="De Vega J J."/>
        </authorList>
    </citation>
    <scope>NUCLEOTIDE SEQUENCE</scope>
</reference>
<evidence type="ECO:0000256" key="8">
    <source>
        <dbReference type="ARBA" id="ARBA00023163"/>
    </source>
</evidence>
<gene>
    <name evidence="13" type="ORF">MYCIT1_LOCUS37955</name>
    <name evidence="14" type="ORF">MYCIT1_LOCUS38313</name>
</gene>
<feature type="compositionally biased region" description="Low complexity" evidence="11">
    <location>
        <begin position="198"/>
        <end position="211"/>
    </location>
</feature>
<feature type="region of interest" description="Disordered" evidence="11">
    <location>
        <begin position="187"/>
        <end position="244"/>
    </location>
</feature>
<keyword evidence="6" id="KW-0805">Transcription regulation</keyword>
<dbReference type="GO" id="GO:0000122">
    <property type="term" value="P:negative regulation of transcription by RNA polymerase II"/>
    <property type="evidence" value="ECO:0007669"/>
    <property type="project" value="TreeGrafter"/>
</dbReference>
<sequence length="272" mass="28630">VPPERTDASTYVPMTLPSLLFSSLPGDAEPHGLLSAHPPRSNSGSMPRSYWGQGHRPAEPSPSHYGAYTNHGVYSRPASATPSSSSNHSNSYIHSPLPPLSTLVADVFPPTQQPPSIDLSGLIPMYDAPPTSSRSHDIADLAYGSNAHNESWGGAGYERVTSSSLWHDAHLSPHQWNGPALHSAHGGAYSPYSPPSPYSSSTSSASSSSPSGYFLPPTLPDPTSAPLVTPRRRSSAGGAGDEKKVCSHCAATATPLWRRDPSTQRTLCNACG</sequence>
<feature type="domain" description="GATA-type" evidence="12">
    <location>
        <begin position="240"/>
        <end position="272"/>
    </location>
</feature>
<dbReference type="InterPro" id="IPR039355">
    <property type="entry name" value="Transcription_factor_GATA"/>
</dbReference>
<evidence type="ECO:0000259" key="12">
    <source>
        <dbReference type="PROSITE" id="PS50114"/>
    </source>
</evidence>
<protein>
    <recommendedName>
        <fullName evidence="12">GATA-type domain-containing protein</fullName>
    </recommendedName>
</protein>